<evidence type="ECO:0000313" key="3">
    <source>
        <dbReference type="EMBL" id="CEM12875.1"/>
    </source>
</evidence>
<keyword evidence="4" id="KW-1185">Reference proteome</keyword>
<feature type="region of interest" description="Disordered" evidence="1">
    <location>
        <begin position="297"/>
        <end position="325"/>
    </location>
</feature>
<sequence>MVSSAWFTQQRGILGWWLRTSTMTKATISIPVVVGPTYLFVNRQKSVKRQQFYYESVTEKVYLDLAIGNRYIGRILIGLYGNQVPLTCENFVQLIKGYKVGDKIIGYRNTLFYRSTRNVFMMGGDVIRGTGTHGLSIYGPKFPDENFQMEFIQDGDVAMVSTGPNSNNSQFFITFSPMSRIEQGRCVVFGTVLKGMRVVREVEQHSTRVGRPCAPIRIIDCGLWEPGKGPDSFTLPRVANMAFPEGFEDEESEPGVKELLERKEFLEKQQGTYTAPADPGERLERMERLIEDMQDLPVPVPEKPHRPQSAPPKADGARKPPPKYTVSETDFRNMTPQQQMQHIQKSRGQGLHDLPFPQPFNASRDEIEETHQLGYTRRESQLPFWWHSVNTEIDKFLRIREEMDNKIRALRVEKFKQLQEDQGR</sequence>
<dbReference type="PRINTS" id="PR00153">
    <property type="entry name" value="CSAPPISMRASE"/>
</dbReference>
<dbReference type="GO" id="GO:0016018">
    <property type="term" value="F:cyclosporin A binding"/>
    <property type="evidence" value="ECO:0007669"/>
    <property type="project" value="TreeGrafter"/>
</dbReference>
<dbReference type="PROSITE" id="PS50072">
    <property type="entry name" value="CSA_PPIASE_2"/>
    <property type="match status" value="1"/>
</dbReference>
<dbReference type="InterPro" id="IPR029000">
    <property type="entry name" value="Cyclophilin-like_dom_sf"/>
</dbReference>
<evidence type="ECO:0000256" key="1">
    <source>
        <dbReference type="SAM" id="MobiDB-lite"/>
    </source>
</evidence>
<dbReference type="GO" id="GO:0006457">
    <property type="term" value="P:protein folding"/>
    <property type="evidence" value="ECO:0007669"/>
    <property type="project" value="TreeGrafter"/>
</dbReference>
<dbReference type="EMBL" id="CDMY01000438">
    <property type="protein sequence ID" value="CEM12875.1"/>
    <property type="molecule type" value="Genomic_DNA"/>
</dbReference>
<dbReference type="InParanoid" id="A0A0G4FHH3"/>
<organism evidence="3 4">
    <name type="scientific">Vitrella brassicaformis (strain CCMP3155)</name>
    <dbReference type="NCBI Taxonomy" id="1169540"/>
    <lineage>
        <taxon>Eukaryota</taxon>
        <taxon>Sar</taxon>
        <taxon>Alveolata</taxon>
        <taxon>Colpodellida</taxon>
        <taxon>Vitrellaceae</taxon>
        <taxon>Vitrella</taxon>
    </lineage>
</organism>
<dbReference type="VEuPathDB" id="CryptoDB:Vbra_15472"/>
<accession>A0A0G4FHH3</accession>
<dbReference type="SUPFAM" id="SSF50891">
    <property type="entry name" value="Cyclophilin-like"/>
    <property type="match status" value="1"/>
</dbReference>
<dbReference type="Gene3D" id="2.40.100.10">
    <property type="entry name" value="Cyclophilin-like"/>
    <property type="match status" value="1"/>
</dbReference>
<dbReference type="Pfam" id="PF00160">
    <property type="entry name" value="Pro_isomerase"/>
    <property type="match status" value="1"/>
</dbReference>
<proteinExistence type="predicted"/>
<dbReference type="PANTHER" id="PTHR11071">
    <property type="entry name" value="PEPTIDYL-PROLYL CIS-TRANS ISOMERASE"/>
    <property type="match status" value="1"/>
</dbReference>
<dbReference type="PhylomeDB" id="A0A0G4FHH3"/>
<protein>
    <recommendedName>
        <fullName evidence="2">PPIase cyclophilin-type domain-containing protein</fullName>
    </recommendedName>
</protein>
<evidence type="ECO:0000313" key="4">
    <source>
        <dbReference type="Proteomes" id="UP000041254"/>
    </source>
</evidence>
<dbReference type="STRING" id="1169540.A0A0G4FHH3"/>
<evidence type="ECO:0000259" key="2">
    <source>
        <dbReference type="PROSITE" id="PS50072"/>
    </source>
</evidence>
<feature type="domain" description="PPIase cyclophilin-type" evidence="2">
    <location>
        <begin position="62"/>
        <end position="223"/>
    </location>
</feature>
<dbReference type="PANTHER" id="PTHR11071:SF561">
    <property type="entry name" value="PEPTIDYL-PROLYL CIS-TRANS ISOMERASE D-RELATED"/>
    <property type="match status" value="1"/>
</dbReference>
<name>A0A0G4FHH3_VITBC</name>
<dbReference type="GO" id="GO:0003755">
    <property type="term" value="F:peptidyl-prolyl cis-trans isomerase activity"/>
    <property type="evidence" value="ECO:0007669"/>
    <property type="project" value="InterPro"/>
</dbReference>
<dbReference type="AlphaFoldDB" id="A0A0G4FHH3"/>
<dbReference type="GO" id="GO:0005737">
    <property type="term" value="C:cytoplasm"/>
    <property type="evidence" value="ECO:0007669"/>
    <property type="project" value="TreeGrafter"/>
</dbReference>
<gene>
    <name evidence="3" type="ORF">Vbra_15472</name>
</gene>
<dbReference type="Proteomes" id="UP000041254">
    <property type="component" value="Unassembled WGS sequence"/>
</dbReference>
<dbReference type="InterPro" id="IPR002130">
    <property type="entry name" value="Cyclophilin-type_PPIase_dom"/>
</dbReference>
<dbReference type="OrthoDB" id="193499at2759"/>
<reference evidence="3 4" key="1">
    <citation type="submission" date="2014-11" db="EMBL/GenBank/DDBJ databases">
        <authorList>
            <person name="Zhu J."/>
            <person name="Qi W."/>
            <person name="Song R."/>
        </authorList>
    </citation>
    <scope>NUCLEOTIDE SEQUENCE [LARGE SCALE GENOMIC DNA]</scope>
</reference>